<accession>A0AAV6L1P2</accession>
<reference evidence="2" key="1">
    <citation type="submission" date="2020-08" db="EMBL/GenBank/DDBJ databases">
        <title>Plant Genome Project.</title>
        <authorList>
            <person name="Zhang R.-G."/>
        </authorList>
    </citation>
    <scope>NUCLEOTIDE SEQUENCE</scope>
    <source>
        <strain evidence="2">WSP0</strain>
        <tissue evidence="2">Leaf</tissue>
    </source>
</reference>
<keyword evidence="3" id="KW-1185">Reference proteome</keyword>
<evidence type="ECO:0000256" key="1">
    <source>
        <dbReference type="SAM" id="Phobius"/>
    </source>
</evidence>
<dbReference type="AlphaFoldDB" id="A0AAV6L1P2"/>
<comment type="caution">
    <text evidence="2">The sequence shown here is derived from an EMBL/GenBank/DDBJ whole genome shotgun (WGS) entry which is preliminary data.</text>
</comment>
<keyword evidence="1" id="KW-0812">Transmembrane</keyword>
<gene>
    <name evidence="2" type="ORF">RHGRI_008572</name>
</gene>
<keyword evidence="1" id="KW-1133">Transmembrane helix</keyword>
<organism evidence="2 3">
    <name type="scientific">Rhododendron griersonianum</name>
    <dbReference type="NCBI Taxonomy" id="479676"/>
    <lineage>
        <taxon>Eukaryota</taxon>
        <taxon>Viridiplantae</taxon>
        <taxon>Streptophyta</taxon>
        <taxon>Embryophyta</taxon>
        <taxon>Tracheophyta</taxon>
        <taxon>Spermatophyta</taxon>
        <taxon>Magnoliopsida</taxon>
        <taxon>eudicotyledons</taxon>
        <taxon>Gunneridae</taxon>
        <taxon>Pentapetalae</taxon>
        <taxon>asterids</taxon>
        <taxon>Ericales</taxon>
        <taxon>Ericaceae</taxon>
        <taxon>Ericoideae</taxon>
        <taxon>Rhodoreae</taxon>
        <taxon>Rhododendron</taxon>
    </lineage>
</organism>
<protein>
    <submittedName>
        <fullName evidence="2">Uncharacterized protein</fullName>
    </submittedName>
</protein>
<sequence length="53" mass="6018">MEQATVIGNPPDGSEVILNVGSLVLLRLYFLLCTPLLQHLKKQSEHTRTFWIP</sequence>
<evidence type="ECO:0000313" key="2">
    <source>
        <dbReference type="EMBL" id="KAG5558662.1"/>
    </source>
</evidence>
<keyword evidence="1" id="KW-0472">Membrane</keyword>
<dbReference type="Proteomes" id="UP000823749">
    <property type="component" value="Chromosome 3"/>
</dbReference>
<name>A0AAV6L1P2_9ERIC</name>
<dbReference type="EMBL" id="JACTNZ010000003">
    <property type="protein sequence ID" value="KAG5558662.1"/>
    <property type="molecule type" value="Genomic_DNA"/>
</dbReference>
<proteinExistence type="predicted"/>
<feature type="transmembrane region" description="Helical" evidence="1">
    <location>
        <begin position="16"/>
        <end position="37"/>
    </location>
</feature>
<evidence type="ECO:0000313" key="3">
    <source>
        <dbReference type="Proteomes" id="UP000823749"/>
    </source>
</evidence>